<organism evidence="2 3">
    <name type="scientific">Chromobacterium sinusclupearum</name>
    <dbReference type="NCBI Taxonomy" id="2077146"/>
    <lineage>
        <taxon>Bacteria</taxon>
        <taxon>Pseudomonadati</taxon>
        <taxon>Pseudomonadota</taxon>
        <taxon>Betaproteobacteria</taxon>
        <taxon>Neisseriales</taxon>
        <taxon>Chromobacteriaceae</taxon>
        <taxon>Chromobacterium</taxon>
    </lineage>
</organism>
<accession>A0A2K4MN02</accession>
<comment type="caution">
    <text evidence="2">The sequence shown here is derived from an EMBL/GenBank/DDBJ whole genome shotgun (WGS) entry which is preliminary data.</text>
</comment>
<sequence length="264" mass="30275">MKQQVVLKQASPDTWLGLLLEQAQALELPWFDLIIDQAEMGSRWQGRIGALYPPRMLLQNTAHAEAADQGPVLVRLDASQPQTRLLKLLRQWQGQPRVLALFSAWDYDALAARLTLCLQASWDKGLQQGVLRYHDPRLFGAVVEALDEQRQQLLLEPASKWHWLDRDGHARMLDAAALQLLPPLQWRHDSLTLEQDHIDALSSWHLAETWRQNHLLVPESYGLDSEEEMIRRLAMAHQAADKAKLWSEDERMPLVERYLGQGPA</sequence>
<evidence type="ECO:0000313" key="2">
    <source>
        <dbReference type="EMBL" id="POA98464.1"/>
    </source>
</evidence>
<dbReference type="Proteomes" id="UP000236416">
    <property type="component" value="Unassembled WGS sequence"/>
</dbReference>
<reference evidence="2 3" key="1">
    <citation type="submission" date="2018-01" db="EMBL/GenBank/DDBJ databases">
        <title>Genomic Sequence of Chromobacterium MWU13-2610 from wild cranberry bogs within the Cape Cod National Seashore.</title>
        <authorList>
            <person name="O'Hara-Hanley K."/>
            <person name="Soby S."/>
            <person name="Harrison A."/>
        </authorList>
    </citation>
    <scope>NUCLEOTIDE SEQUENCE [LARGE SCALE GENOMIC DNA]</scope>
    <source>
        <strain evidence="2 3">MWU13-2610</strain>
    </source>
</reference>
<dbReference type="AlphaFoldDB" id="A0A2K4MN02"/>
<dbReference type="EMBL" id="PPTF01000057">
    <property type="protein sequence ID" value="POA98464.1"/>
    <property type="molecule type" value="Genomic_DNA"/>
</dbReference>
<gene>
    <name evidence="2" type="ORF">C2134_11820</name>
</gene>
<evidence type="ECO:0000313" key="3">
    <source>
        <dbReference type="Proteomes" id="UP000236416"/>
    </source>
</evidence>
<evidence type="ECO:0000259" key="1">
    <source>
        <dbReference type="Pfam" id="PF13503"/>
    </source>
</evidence>
<feature type="domain" description="DUF4123" evidence="1">
    <location>
        <begin position="55"/>
        <end position="152"/>
    </location>
</feature>
<dbReference type="InterPro" id="IPR025391">
    <property type="entry name" value="DUF4123"/>
</dbReference>
<protein>
    <recommendedName>
        <fullName evidence="1">DUF4123 domain-containing protein</fullName>
    </recommendedName>
</protein>
<proteinExistence type="predicted"/>
<name>A0A2K4MN02_9NEIS</name>
<dbReference type="Pfam" id="PF13503">
    <property type="entry name" value="DUF4123"/>
    <property type="match status" value="1"/>
</dbReference>
<keyword evidence="3" id="KW-1185">Reference proteome</keyword>
<dbReference type="RefSeq" id="WP_103320284.1">
    <property type="nucleotide sequence ID" value="NZ_PPTF01000057.1"/>
</dbReference>